<keyword evidence="1" id="KW-0472">Membrane</keyword>
<proteinExistence type="predicted"/>
<reference evidence="2" key="1">
    <citation type="submission" date="2022-02" db="EMBL/GenBank/DDBJ databases">
        <authorList>
            <person name="Leng L."/>
        </authorList>
    </citation>
    <scope>NUCLEOTIDE SEQUENCE</scope>
    <source>
        <strain evidence="2">JI</strain>
    </source>
</reference>
<protein>
    <submittedName>
        <fullName evidence="2">Uncharacterized protein</fullName>
    </submittedName>
</protein>
<dbReference type="AlphaFoldDB" id="A0A9X4GZV2"/>
<dbReference type="EMBL" id="JAKOAV010000025">
    <property type="protein sequence ID" value="MDF9409202.1"/>
    <property type="molecule type" value="Genomic_DNA"/>
</dbReference>
<dbReference type="Proteomes" id="UP001154312">
    <property type="component" value="Unassembled WGS sequence"/>
</dbReference>
<keyword evidence="3" id="KW-1185">Reference proteome</keyword>
<keyword evidence="1" id="KW-1133">Transmembrane helix</keyword>
<feature type="transmembrane region" description="Helical" evidence="1">
    <location>
        <begin position="119"/>
        <end position="139"/>
    </location>
</feature>
<name>A0A9X4GZV2_9FIRM</name>
<sequence>MSHILFALFAWTICLVFVKKRYPEFWLAGFIGVAMMASIDYIAIKLNLYNYPDGIIYIGGIPLFQYFGTYAMSIIYLCRLPGRWKDRFLYTAYIAVFYLAVEAAVYSLGGIAYPNWKLGYSYFLLIAGLTMLAFLYSVTTRPSKLALKKN</sequence>
<gene>
    <name evidence="2" type="ORF">L7E55_12685</name>
</gene>
<comment type="caution">
    <text evidence="2">The sequence shown here is derived from an EMBL/GenBank/DDBJ whole genome shotgun (WGS) entry which is preliminary data.</text>
</comment>
<feature type="transmembrane region" description="Helical" evidence="1">
    <location>
        <begin position="25"/>
        <end position="44"/>
    </location>
</feature>
<accession>A0A9X4GZV2</accession>
<organism evidence="2 3">
    <name type="scientific">Pelotomaculum isophthalicicum JI</name>
    <dbReference type="NCBI Taxonomy" id="947010"/>
    <lineage>
        <taxon>Bacteria</taxon>
        <taxon>Bacillati</taxon>
        <taxon>Bacillota</taxon>
        <taxon>Clostridia</taxon>
        <taxon>Eubacteriales</taxon>
        <taxon>Desulfotomaculaceae</taxon>
        <taxon>Pelotomaculum</taxon>
    </lineage>
</organism>
<evidence type="ECO:0000313" key="3">
    <source>
        <dbReference type="Proteomes" id="UP001154312"/>
    </source>
</evidence>
<evidence type="ECO:0000313" key="2">
    <source>
        <dbReference type="EMBL" id="MDF9409202.1"/>
    </source>
</evidence>
<feature type="transmembrane region" description="Helical" evidence="1">
    <location>
        <begin position="56"/>
        <end position="78"/>
    </location>
</feature>
<feature type="transmembrane region" description="Helical" evidence="1">
    <location>
        <begin position="90"/>
        <end position="113"/>
    </location>
</feature>
<dbReference type="RefSeq" id="WP_277444645.1">
    <property type="nucleotide sequence ID" value="NZ_JAKOAV010000025.1"/>
</dbReference>
<keyword evidence="1" id="KW-0812">Transmembrane</keyword>
<evidence type="ECO:0000256" key="1">
    <source>
        <dbReference type="SAM" id="Phobius"/>
    </source>
</evidence>